<keyword evidence="4" id="KW-1185">Reference proteome</keyword>
<name>A0AAD4Q4L9_9EURO</name>
<gene>
    <name evidence="3" type="ORF">BGW36DRAFT_368912</name>
</gene>
<protein>
    <recommendedName>
        <fullName evidence="2">Bul1 C-terminal domain-containing protein</fullName>
    </recommendedName>
</protein>
<dbReference type="RefSeq" id="XP_046076178.1">
    <property type="nucleotide sequence ID" value="XM_046215049.1"/>
</dbReference>
<evidence type="ECO:0000256" key="1">
    <source>
        <dbReference type="SAM" id="MobiDB-lite"/>
    </source>
</evidence>
<reference evidence="3" key="1">
    <citation type="submission" date="2021-12" db="EMBL/GenBank/DDBJ databases">
        <title>Convergent genome expansion in fungi linked to evolution of root-endophyte symbiosis.</title>
        <authorList>
            <consortium name="DOE Joint Genome Institute"/>
            <person name="Ke Y.-H."/>
            <person name="Bonito G."/>
            <person name="Liao H.-L."/>
            <person name="Looney B."/>
            <person name="Rojas-Flechas A."/>
            <person name="Nash J."/>
            <person name="Hameed K."/>
            <person name="Schadt C."/>
            <person name="Martin F."/>
            <person name="Crous P.W."/>
            <person name="Miettinen O."/>
            <person name="Magnuson J.K."/>
            <person name="Labbe J."/>
            <person name="Jacobson D."/>
            <person name="Doktycz M.J."/>
            <person name="Veneault-Fourrey C."/>
            <person name="Kuo A."/>
            <person name="Mondo S."/>
            <person name="Calhoun S."/>
            <person name="Riley R."/>
            <person name="Ohm R."/>
            <person name="LaButti K."/>
            <person name="Andreopoulos B."/>
            <person name="Pangilinan J."/>
            <person name="Nolan M."/>
            <person name="Tritt A."/>
            <person name="Clum A."/>
            <person name="Lipzen A."/>
            <person name="Daum C."/>
            <person name="Barry K."/>
            <person name="Grigoriev I.V."/>
            <person name="Vilgalys R."/>
        </authorList>
    </citation>
    <scope>NUCLEOTIDE SEQUENCE</scope>
    <source>
        <strain evidence="3">PMI_201</strain>
    </source>
</reference>
<dbReference type="PANTHER" id="PTHR31904">
    <property type="entry name" value="BYPASS OF STOP CODON PROTEIN 5-RELATED"/>
    <property type="match status" value="1"/>
</dbReference>
<dbReference type="Pfam" id="PF04426">
    <property type="entry name" value="Bul1_C"/>
    <property type="match status" value="1"/>
</dbReference>
<dbReference type="GeneID" id="70245336"/>
<feature type="region of interest" description="Disordered" evidence="1">
    <location>
        <begin position="481"/>
        <end position="521"/>
    </location>
</feature>
<dbReference type="Gene3D" id="2.60.40.640">
    <property type="match status" value="1"/>
</dbReference>
<dbReference type="InterPro" id="IPR039634">
    <property type="entry name" value="Bul1-like"/>
</dbReference>
<dbReference type="EMBL" id="JAJTJA010000002">
    <property type="protein sequence ID" value="KAH8703160.1"/>
    <property type="molecule type" value="Genomic_DNA"/>
</dbReference>
<dbReference type="Proteomes" id="UP001201262">
    <property type="component" value="Unassembled WGS sequence"/>
</dbReference>
<dbReference type="PANTHER" id="PTHR31904:SF1">
    <property type="entry name" value="BYPASS OF STOP CODON PROTEIN 5-RELATED"/>
    <property type="match status" value="1"/>
</dbReference>
<proteinExistence type="predicted"/>
<evidence type="ECO:0000259" key="2">
    <source>
        <dbReference type="Pfam" id="PF04426"/>
    </source>
</evidence>
<evidence type="ECO:0000313" key="3">
    <source>
        <dbReference type="EMBL" id="KAH8703160.1"/>
    </source>
</evidence>
<feature type="region of interest" description="Disordered" evidence="1">
    <location>
        <begin position="347"/>
        <end position="369"/>
    </location>
</feature>
<dbReference type="InterPro" id="IPR022794">
    <property type="entry name" value="Bul1_C"/>
</dbReference>
<dbReference type="AlphaFoldDB" id="A0AAD4Q4L9"/>
<dbReference type="InterPro" id="IPR014752">
    <property type="entry name" value="Arrestin-like_C"/>
</dbReference>
<organism evidence="3 4">
    <name type="scientific">Talaromyces proteolyticus</name>
    <dbReference type="NCBI Taxonomy" id="1131652"/>
    <lineage>
        <taxon>Eukaryota</taxon>
        <taxon>Fungi</taxon>
        <taxon>Dikarya</taxon>
        <taxon>Ascomycota</taxon>
        <taxon>Pezizomycotina</taxon>
        <taxon>Eurotiomycetes</taxon>
        <taxon>Eurotiomycetidae</taxon>
        <taxon>Eurotiales</taxon>
        <taxon>Trichocomaceae</taxon>
        <taxon>Talaromyces</taxon>
        <taxon>Talaromyces sect. Bacilispori</taxon>
    </lineage>
</organism>
<sequence length="521" mass="58235">MNRTVNRSIEAFTRKPSRLNIAIDLNDQTKGFVPSYTTFDRIEGEVALQADCQTKFDHIDIIFEGSSKTIVQRQATMAPASNDIKAMHPFLKLRQPIDESSYPEPREFKPRCLYKFPFTFVVPQQMLPQSCSHSTNNPHLKAAHIQLPPSLGDPMLASNGKTLLDDFAPQMTEVSYRIRVVVMKRDPSGGKPQTLCSVAKKIRIVPASLEQPPLEVTCNCTDDYRTRMEKDVRKSLLGKKTGRLVMAAAQPKPLQLPPPGEKQDCSISSHVTVHLRFDPENDEQPPQLRSVWSKLRVMTFYSAHPWTTFPSKTVTMFWNSMQGMYSENVQLSSLCVLSAQWEQHTGVSADTERRSSVESSASSQTITGPSASYSGKTFYTASIIVPINLPKNKAFVPTFHSCLISRVYLLDLSLSYQSPNTRVIASSISLKVPVQITSVYRNNIAPVDASADPELSQMRIEEEFYRPRSIAPPSLEYLEQASLRSGTSRRESSLSELMGDTQGLDETSPPDYLTVTQSTQG</sequence>
<evidence type="ECO:0000313" key="4">
    <source>
        <dbReference type="Proteomes" id="UP001201262"/>
    </source>
</evidence>
<feature type="domain" description="Bul1 C-terminal" evidence="2">
    <location>
        <begin position="347"/>
        <end position="437"/>
    </location>
</feature>
<accession>A0AAD4Q4L9</accession>
<comment type="caution">
    <text evidence="3">The sequence shown here is derived from an EMBL/GenBank/DDBJ whole genome shotgun (WGS) entry which is preliminary data.</text>
</comment>